<sequence>MGFDINGKVEEGLNAGKDAANEKAGKDVVTDEHVDKANDAINNKIDGFKK</sequence>
<dbReference type="AlphaFoldDB" id="A0A7H2BDP5"/>
<organism evidence="1 2">
    <name type="scientific">Rothia terrae</name>
    <dbReference type="NCBI Taxonomy" id="396015"/>
    <lineage>
        <taxon>Bacteria</taxon>
        <taxon>Bacillati</taxon>
        <taxon>Actinomycetota</taxon>
        <taxon>Actinomycetes</taxon>
        <taxon>Micrococcales</taxon>
        <taxon>Micrococcaceae</taxon>
        <taxon>Rothia</taxon>
    </lineage>
</organism>
<accession>A0A7H2BDP5</accession>
<reference evidence="1 2" key="1">
    <citation type="submission" date="2020-09" db="EMBL/GenBank/DDBJ databases">
        <title>Investigation of environmental microbes.</title>
        <authorList>
            <person name="Ou Y."/>
            <person name="Kang Q."/>
        </authorList>
    </citation>
    <scope>NUCLEOTIDE SEQUENCE [LARGE SCALE GENOMIC DNA]</scope>
    <source>
        <strain evidence="1 2">KJZ-14</strain>
    </source>
</reference>
<gene>
    <name evidence="1" type="ORF">IDM49_00280</name>
</gene>
<name>A0A7H2BDP5_9MICC</name>
<dbReference type="KEGG" id="rter:IDM49_00280"/>
<evidence type="ECO:0000313" key="1">
    <source>
        <dbReference type="EMBL" id="QNV37791.1"/>
    </source>
</evidence>
<dbReference type="GeneID" id="96622658"/>
<protein>
    <submittedName>
        <fullName evidence="1">Ribosome recycling factor</fullName>
    </submittedName>
</protein>
<dbReference type="EMBL" id="CP061539">
    <property type="protein sequence ID" value="QNV37791.1"/>
    <property type="molecule type" value="Genomic_DNA"/>
</dbReference>
<dbReference type="RefSeq" id="WP_168615076.1">
    <property type="nucleotide sequence ID" value="NZ_BAAAOX010000009.1"/>
</dbReference>
<dbReference type="Proteomes" id="UP000516404">
    <property type="component" value="Chromosome"/>
</dbReference>
<proteinExistence type="predicted"/>
<evidence type="ECO:0000313" key="2">
    <source>
        <dbReference type="Proteomes" id="UP000516404"/>
    </source>
</evidence>
<keyword evidence="2" id="KW-1185">Reference proteome</keyword>